<dbReference type="InterPro" id="IPR045863">
    <property type="entry name" value="CorA_TM1_TM2"/>
</dbReference>
<dbReference type="InterPro" id="IPR045861">
    <property type="entry name" value="CorA_cytoplasmic_dom"/>
</dbReference>
<dbReference type="GO" id="GO:0005886">
    <property type="term" value="C:plasma membrane"/>
    <property type="evidence" value="ECO:0007669"/>
    <property type="project" value="UniProtKB-SubCell"/>
</dbReference>
<dbReference type="CDD" id="cd12837">
    <property type="entry name" value="EcCorA-like_u1"/>
    <property type="match status" value="1"/>
</dbReference>
<comment type="subcellular location">
    <subcellularLocation>
        <location evidence="1">Cell inner membrane</location>
        <topology evidence="1">Multi-pass membrane protein</topology>
    </subcellularLocation>
</comment>
<evidence type="ECO:0000256" key="7">
    <source>
        <dbReference type="ARBA" id="ARBA00022692"/>
    </source>
</evidence>
<dbReference type="AlphaFoldDB" id="A0A1H3YTJ0"/>
<evidence type="ECO:0000256" key="5">
    <source>
        <dbReference type="ARBA" id="ARBA00022475"/>
    </source>
</evidence>
<dbReference type="InterPro" id="IPR002523">
    <property type="entry name" value="MgTranspt_CorA/ZnTranspt_ZntB"/>
</dbReference>
<dbReference type="GO" id="GO:0015095">
    <property type="term" value="F:magnesium ion transmembrane transporter activity"/>
    <property type="evidence" value="ECO:0007669"/>
    <property type="project" value="TreeGrafter"/>
</dbReference>
<keyword evidence="4" id="KW-0813">Transport</keyword>
<dbReference type="PANTHER" id="PTHR47685">
    <property type="entry name" value="MAGNESIUM TRANSPORT PROTEIN CORA"/>
    <property type="match status" value="1"/>
</dbReference>
<proteinExistence type="inferred from homology"/>
<dbReference type="SUPFAM" id="SSF144083">
    <property type="entry name" value="Magnesium transport protein CorA, transmembrane region"/>
    <property type="match status" value="1"/>
</dbReference>
<keyword evidence="10" id="KW-0406">Ion transport</keyword>
<evidence type="ECO:0000256" key="3">
    <source>
        <dbReference type="ARBA" id="ARBA00019439"/>
    </source>
</evidence>
<keyword evidence="8" id="KW-0460">Magnesium</keyword>
<comment type="similarity">
    <text evidence="2">Belongs to the CorA metal ion transporter (MIT) (TC 1.A.35) family.</text>
</comment>
<keyword evidence="15" id="KW-1185">Reference proteome</keyword>
<evidence type="ECO:0000256" key="9">
    <source>
        <dbReference type="ARBA" id="ARBA00022989"/>
    </source>
</evidence>
<comment type="catalytic activity">
    <reaction evidence="12">
        <text>Mg(2+)(in) = Mg(2+)(out)</text>
        <dbReference type="Rhea" id="RHEA:29827"/>
        <dbReference type="ChEBI" id="CHEBI:18420"/>
    </reaction>
</comment>
<evidence type="ECO:0000256" key="4">
    <source>
        <dbReference type="ARBA" id="ARBA00022448"/>
    </source>
</evidence>
<evidence type="ECO:0000256" key="11">
    <source>
        <dbReference type="ARBA" id="ARBA00023136"/>
    </source>
</evidence>
<keyword evidence="6" id="KW-0997">Cell inner membrane</keyword>
<name>A0A1H3YTJ0_9RHOB</name>
<dbReference type="InterPro" id="IPR050829">
    <property type="entry name" value="CorA_MIT"/>
</dbReference>
<protein>
    <recommendedName>
        <fullName evidence="3">Magnesium transport protein CorA</fullName>
    </recommendedName>
</protein>
<dbReference type="OrthoDB" id="9803416at2"/>
<evidence type="ECO:0000256" key="13">
    <source>
        <dbReference type="SAM" id="Phobius"/>
    </source>
</evidence>
<feature type="transmembrane region" description="Helical" evidence="13">
    <location>
        <begin position="306"/>
        <end position="326"/>
    </location>
</feature>
<dbReference type="SUPFAM" id="SSF143865">
    <property type="entry name" value="CorA soluble domain-like"/>
    <property type="match status" value="1"/>
</dbReference>
<dbReference type="Pfam" id="PF01544">
    <property type="entry name" value="CorA"/>
    <property type="match status" value="1"/>
</dbReference>
<keyword evidence="9 13" id="KW-1133">Transmembrane helix</keyword>
<dbReference type="RefSeq" id="WP_093250640.1">
    <property type="nucleotide sequence ID" value="NZ_FNQM01000003.1"/>
</dbReference>
<accession>A0A1H3YTJ0</accession>
<dbReference type="FunFam" id="1.20.58.340:FF:000001">
    <property type="entry name" value="Magnesium transport protein CorA"/>
    <property type="match status" value="1"/>
</dbReference>
<dbReference type="GO" id="GO:0015087">
    <property type="term" value="F:cobalt ion transmembrane transporter activity"/>
    <property type="evidence" value="ECO:0007669"/>
    <property type="project" value="TreeGrafter"/>
</dbReference>
<dbReference type="Gene3D" id="1.20.58.340">
    <property type="entry name" value="Magnesium transport protein CorA, transmembrane region"/>
    <property type="match status" value="1"/>
</dbReference>
<keyword evidence="5" id="KW-1003">Cell membrane</keyword>
<keyword evidence="7 13" id="KW-0812">Transmembrane</keyword>
<evidence type="ECO:0000256" key="8">
    <source>
        <dbReference type="ARBA" id="ARBA00022842"/>
    </source>
</evidence>
<evidence type="ECO:0000313" key="15">
    <source>
        <dbReference type="Proteomes" id="UP000198703"/>
    </source>
</evidence>
<organism evidence="14 15">
    <name type="scientific">Rubrimonas cliftonensis</name>
    <dbReference type="NCBI Taxonomy" id="89524"/>
    <lineage>
        <taxon>Bacteria</taxon>
        <taxon>Pseudomonadati</taxon>
        <taxon>Pseudomonadota</taxon>
        <taxon>Alphaproteobacteria</taxon>
        <taxon>Rhodobacterales</taxon>
        <taxon>Paracoccaceae</taxon>
        <taxon>Rubrimonas</taxon>
    </lineage>
</organism>
<feature type="transmembrane region" description="Helical" evidence="13">
    <location>
        <begin position="274"/>
        <end position="294"/>
    </location>
</feature>
<gene>
    <name evidence="14" type="ORF">SAMN05444370_103231</name>
</gene>
<sequence>MIRAYGHHAERLVKRAPDADLANILWFDLEAPSNEEETTLEARLGLDLPTRDEMREIEQSARLYVENGAVFMTATLPASSEGESPALEPVTFVLTDRCLVTVRYHTPRAFTTFPPHAAKGLAPCDTPAALLTSLLDAMVERQADLLEHVGAGIDGVSRDIFRHKAQTGKPRPDKDMRGILETIGRMGDLSGNIRLGLLSLERLVGFLALNLGERTGERVADMPGAREARPRVKVLARDVRALSEHAAFLDQKITFLLDAALGFINIEQNAIIKIFSVAAVGFLPPTLVASIYGMNFQFMPELDWGLGYPLALGLMVLSAALPLWYFRRRGWL</sequence>
<evidence type="ECO:0000256" key="2">
    <source>
        <dbReference type="ARBA" id="ARBA00009765"/>
    </source>
</evidence>
<evidence type="ECO:0000256" key="6">
    <source>
        <dbReference type="ARBA" id="ARBA00022519"/>
    </source>
</evidence>
<evidence type="ECO:0000256" key="10">
    <source>
        <dbReference type="ARBA" id="ARBA00023065"/>
    </source>
</evidence>
<dbReference type="GO" id="GO:0015099">
    <property type="term" value="F:nickel cation transmembrane transporter activity"/>
    <property type="evidence" value="ECO:0007669"/>
    <property type="project" value="TreeGrafter"/>
</dbReference>
<keyword evidence="11 13" id="KW-0472">Membrane</keyword>
<dbReference type="STRING" id="89524.SAMN05444370_103231"/>
<evidence type="ECO:0000256" key="1">
    <source>
        <dbReference type="ARBA" id="ARBA00004429"/>
    </source>
</evidence>
<dbReference type="Gene3D" id="3.30.460.20">
    <property type="entry name" value="CorA soluble domain-like"/>
    <property type="match status" value="1"/>
</dbReference>
<dbReference type="PANTHER" id="PTHR47685:SF1">
    <property type="entry name" value="MAGNESIUM TRANSPORT PROTEIN CORA"/>
    <property type="match status" value="1"/>
</dbReference>
<evidence type="ECO:0000256" key="12">
    <source>
        <dbReference type="ARBA" id="ARBA00034269"/>
    </source>
</evidence>
<evidence type="ECO:0000313" key="14">
    <source>
        <dbReference type="EMBL" id="SEA14501.1"/>
    </source>
</evidence>
<reference evidence="14 15" key="1">
    <citation type="submission" date="2016-10" db="EMBL/GenBank/DDBJ databases">
        <authorList>
            <person name="de Groot N.N."/>
        </authorList>
    </citation>
    <scope>NUCLEOTIDE SEQUENCE [LARGE SCALE GENOMIC DNA]</scope>
    <source>
        <strain evidence="14 15">DSM 15345</strain>
    </source>
</reference>
<dbReference type="Proteomes" id="UP000198703">
    <property type="component" value="Unassembled WGS sequence"/>
</dbReference>
<dbReference type="EMBL" id="FNQM01000003">
    <property type="protein sequence ID" value="SEA14501.1"/>
    <property type="molecule type" value="Genomic_DNA"/>
</dbReference>